<dbReference type="Proteomes" id="UP000014174">
    <property type="component" value="Unassembled WGS sequence"/>
</dbReference>
<evidence type="ECO:0000313" key="3">
    <source>
        <dbReference type="Proteomes" id="UP000014174"/>
    </source>
</evidence>
<dbReference type="EMBL" id="AQPN01000116">
    <property type="protein sequence ID" value="EOR93376.1"/>
    <property type="molecule type" value="Genomic_DNA"/>
</dbReference>
<dbReference type="Gene3D" id="3.30.420.130">
    <property type="entry name" value="Dinitrogenase iron-molybdenum cofactor biosynthesis domain"/>
    <property type="match status" value="1"/>
</dbReference>
<dbReference type="AlphaFoldDB" id="R9GNT6"/>
<name>R9GNT6_9SPHI</name>
<dbReference type="SUPFAM" id="SSF53146">
    <property type="entry name" value="Nitrogenase accessory factor-like"/>
    <property type="match status" value="1"/>
</dbReference>
<dbReference type="OrthoDB" id="9807451at2"/>
<sequence>MIIGIAIQENVLYSRIHRQFGRCPWFAIYDSSSDELTYVKNAEQDSVKDAGLNVASMLIAEGVTKVVAGRFGILTADYLREQRVQMIIPLKDEMTLEGLLENINPARVSKQKL</sequence>
<protein>
    <recommendedName>
        <fullName evidence="1">Dinitrogenase iron-molybdenum cofactor biosynthesis domain-containing protein</fullName>
    </recommendedName>
</protein>
<reference evidence="2 3" key="1">
    <citation type="journal article" date="2013" name="Genome Announc.">
        <title>Draft Genome Sequence of Arcticibacter svalbardensis Strain MN12-7T, a Member of the Family Sphingobacteriaceae Isolated from an Arctic Soil Sample.</title>
        <authorList>
            <person name="Shivaji S."/>
            <person name="Ara S."/>
            <person name="Prasad S."/>
            <person name="Manasa B.P."/>
            <person name="Begum Z."/>
            <person name="Singh A."/>
            <person name="Kumar Pinnaka A."/>
        </authorList>
    </citation>
    <scope>NUCLEOTIDE SEQUENCE [LARGE SCALE GENOMIC DNA]</scope>
    <source>
        <strain evidence="2 3">MN12-7</strain>
    </source>
</reference>
<dbReference type="STRING" id="1150600.ADIARSV_3455"/>
<dbReference type="eggNOG" id="COG1433">
    <property type="taxonomic scope" value="Bacteria"/>
</dbReference>
<evidence type="ECO:0000313" key="2">
    <source>
        <dbReference type="EMBL" id="EOR93376.1"/>
    </source>
</evidence>
<feature type="domain" description="Dinitrogenase iron-molybdenum cofactor biosynthesis" evidence="1">
    <location>
        <begin position="14"/>
        <end position="99"/>
    </location>
</feature>
<evidence type="ECO:0000259" key="1">
    <source>
        <dbReference type="Pfam" id="PF02579"/>
    </source>
</evidence>
<dbReference type="RefSeq" id="WP_016196683.1">
    <property type="nucleotide sequence ID" value="NZ_AQPN01000116.1"/>
</dbReference>
<dbReference type="Pfam" id="PF02579">
    <property type="entry name" value="Nitro_FeMo-Co"/>
    <property type="match status" value="1"/>
</dbReference>
<dbReference type="InterPro" id="IPR036105">
    <property type="entry name" value="DiNase_FeMo-co_biosyn_sf"/>
</dbReference>
<keyword evidence="3" id="KW-1185">Reference proteome</keyword>
<comment type="caution">
    <text evidence="2">The sequence shown here is derived from an EMBL/GenBank/DDBJ whole genome shotgun (WGS) entry which is preliminary data.</text>
</comment>
<accession>R9GNT6</accession>
<dbReference type="PANTHER" id="PTHR42983">
    <property type="entry name" value="DINITROGENASE IRON-MOLYBDENUM COFACTOR PROTEIN-RELATED"/>
    <property type="match status" value="1"/>
</dbReference>
<organism evidence="2 3">
    <name type="scientific">Arcticibacter svalbardensis MN12-7</name>
    <dbReference type="NCBI Taxonomy" id="1150600"/>
    <lineage>
        <taxon>Bacteria</taxon>
        <taxon>Pseudomonadati</taxon>
        <taxon>Bacteroidota</taxon>
        <taxon>Sphingobacteriia</taxon>
        <taxon>Sphingobacteriales</taxon>
        <taxon>Sphingobacteriaceae</taxon>
        <taxon>Arcticibacter</taxon>
    </lineage>
</organism>
<gene>
    <name evidence="2" type="ORF">ADIARSV_3455</name>
</gene>
<proteinExistence type="predicted"/>
<dbReference type="InterPro" id="IPR003731">
    <property type="entry name" value="Di-Nase_FeMo-co_biosynth"/>
</dbReference>
<dbReference type="PANTHER" id="PTHR42983:SF1">
    <property type="entry name" value="IRON-MOLYBDENUM PROTEIN"/>
    <property type="match status" value="1"/>
</dbReference>